<name>A0A3N9UL58_9BACI</name>
<dbReference type="GO" id="GO:0004252">
    <property type="term" value="F:serine-type endopeptidase activity"/>
    <property type="evidence" value="ECO:0007669"/>
    <property type="project" value="TreeGrafter"/>
</dbReference>
<dbReference type="AlphaFoldDB" id="A0A3N9UL58"/>
<evidence type="ECO:0000313" key="4">
    <source>
        <dbReference type="Proteomes" id="UP000274033"/>
    </source>
</evidence>
<protein>
    <submittedName>
        <fullName evidence="3">S9 family peptidase</fullName>
    </submittedName>
</protein>
<evidence type="ECO:0000259" key="2">
    <source>
        <dbReference type="Pfam" id="PF00326"/>
    </source>
</evidence>
<organism evidence="3 4">
    <name type="scientific">Lysinibacillus composti</name>
    <dbReference type="NCBI Taxonomy" id="720633"/>
    <lineage>
        <taxon>Bacteria</taxon>
        <taxon>Bacillati</taxon>
        <taxon>Bacillota</taxon>
        <taxon>Bacilli</taxon>
        <taxon>Bacillales</taxon>
        <taxon>Bacillaceae</taxon>
        <taxon>Lysinibacillus</taxon>
    </lineage>
</organism>
<dbReference type="SUPFAM" id="SSF53474">
    <property type="entry name" value="alpha/beta-Hydrolases"/>
    <property type="match status" value="1"/>
</dbReference>
<dbReference type="InterPro" id="IPR029058">
    <property type="entry name" value="AB_hydrolase_fold"/>
</dbReference>
<keyword evidence="4" id="KW-1185">Reference proteome</keyword>
<dbReference type="Gene3D" id="3.40.50.1820">
    <property type="entry name" value="alpha/beta hydrolase"/>
    <property type="match status" value="1"/>
</dbReference>
<sequence length="266" mass="30237">MKENGSIESIRKFPCPNPNIEIKEILYWSQGYRVKGLLAKPKKTGDYDALLYLRGGLQSLGNVRPARIAEFAQQGFVVFAPYYRGNRGGEGRDEFAGEDRYDALYGADILKVFSNKPTFHVFGFSRGGLMALWTTILRDDVASCVTWAGVSDVVSMYNERVDMRRTIKRIIGGSPSKLRELYDERTPLFNIEKVNAPVLIIHGTEDENVSINHSYQLEQALMKQQKTVETWFSSGLSHHYPPEKNRQTVRALSEWMKTKEVSGKAF</sequence>
<evidence type="ECO:0000313" key="3">
    <source>
        <dbReference type="EMBL" id="RQW76610.1"/>
    </source>
</evidence>
<dbReference type="PANTHER" id="PTHR42776:SF27">
    <property type="entry name" value="DIPEPTIDYL PEPTIDASE FAMILY MEMBER 6"/>
    <property type="match status" value="1"/>
</dbReference>
<dbReference type="Pfam" id="PF00326">
    <property type="entry name" value="Peptidase_S9"/>
    <property type="match status" value="1"/>
</dbReference>
<accession>A0A3N9UL58</accession>
<feature type="domain" description="Peptidase S9 prolyl oligopeptidase catalytic" evidence="2">
    <location>
        <begin position="67"/>
        <end position="258"/>
    </location>
</feature>
<comment type="caution">
    <text evidence="3">The sequence shown here is derived from an EMBL/GenBank/DDBJ whole genome shotgun (WGS) entry which is preliminary data.</text>
</comment>
<dbReference type="GO" id="GO:0006508">
    <property type="term" value="P:proteolysis"/>
    <property type="evidence" value="ECO:0007669"/>
    <property type="project" value="InterPro"/>
</dbReference>
<dbReference type="Proteomes" id="UP000274033">
    <property type="component" value="Unassembled WGS sequence"/>
</dbReference>
<dbReference type="RefSeq" id="WP_124762614.1">
    <property type="nucleotide sequence ID" value="NZ_JAFBDY010000001.1"/>
</dbReference>
<keyword evidence="1" id="KW-0378">Hydrolase</keyword>
<dbReference type="InterPro" id="IPR001375">
    <property type="entry name" value="Peptidase_S9_cat"/>
</dbReference>
<dbReference type="PANTHER" id="PTHR42776">
    <property type="entry name" value="SERINE PEPTIDASE S9 FAMILY MEMBER"/>
    <property type="match status" value="1"/>
</dbReference>
<gene>
    <name evidence="3" type="ORF">EBB45_03405</name>
</gene>
<reference evidence="3 4" key="1">
    <citation type="journal article" date="2013" name="J. Microbiol.">
        <title>Lysinibacillus chungkukjangi sp. nov., isolated from Chungkukjang, Korean fermented soybean food.</title>
        <authorList>
            <person name="Kim S.J."/>
            <person name="Jang Y.H."/>
            <person name="Hamada M."/>
            <person name="Ahn J.H."/>
            <person name="Weon H.Y."/>
            <person name="Suzuki K."/>
            <person name="Whang K.S."/>
            <person name="Kwon S.W."/>
        </authorList>
    </citation>
    <scope>NUCLEOTIDE SEQUENCE [LARGE SCALE GENOMIC DNA]</scope>
    <source>
        <strain evidence="3 4">MCCC 1A12701</strain>
    </source>
</reference>
<proteinExistence type="predicted"/>
<dbReference type="EMBL" id="RRCT01000001">
    <property type="protein sequence ID" value="RQW76610.1"/>
    <property type="molecule type" value="Genomic_DNA"/>
</dbReference>
<evidence type="ECO:0000256" key="1">
    <source>
        <dbReference type="ARBA" id="ARBA00022801"/>
    </source>
</evidence>
<dbReference type="OrthoDB" id="9812921at2"/>